<dbReference type="PATRIC" id="fig|1240678.4.peg.3796"/>
<dbReference type="RefSeq" id="WP_030064874.1">
    <property type="nucleotide sequence ID" value="NZ_JRKI01000026.1"/>
</dbReference>
<comment type="caution">
    <text evidence="1">The sequence shown here is derived from an EMBL/GenBank/DDBJ whole genome shotgun (WGS) entry which is preliminary data.</text>
</comment>
<name>A0A0D7CN82_9ACTN</name>
<accession>A0A0D7CN82</accession>
<proteinExistence type="predicted"/>
<dbReference type="AlphaFoldDB" id="A0A0D7CN82"/>
<dbReference type="EMBL" id="JRKI01000026">
    <property type="protein sequence ID" value="KIZ16882.1"/>
    <property type="molecule type" value="Genomic_DNA"/>
</dbReference>
<sequence length="67" mass="7266">MEIVSMKHDGTVVVELSAEEARGVRDDLGAIPHTQVSGSGDQLHSLLEWAQPSRRTVAERLREGGSL</sequence>
<keyword evidence="2" id="KW-1185">Reference proteome</keyword>
<gene>
    <name evidence="1" type="ORF">SNA_18030</name>
</gene>
<evidence type="ECO:0000313" key="1">
    <source>
        <dbReference type="EMBL" id="KIZ16882.1"/>
    </source>
</evidence>
<evidence type="ECO:0000313" key="2">
    <source>
        <dbReference type="Proteomes" id="UP000032458"/>
    </source>
</evidence>
<protein>
    <submittedName>
        <fullName evidence="1">Uncharacterized protein</fullName>
    </submittedName>
</protein>
<dbReference type="Proteomes" id="UP000032458">
    <property type="component" value="Unassembled WGS sequence"/>
</dbReference>
<reference evidence="1 2" key="1">
    <citation type="submission" date="2014-09" db="EMBL/GenBank/DDBJ databases">
        <title>Draft genome sequence of Streptomyces natalensis ATCC 27448, producer of the antifungal pimaricin.</title>
        <authorList>
            <person name="Mendes M.V."/>
            <person name="Beites T."/>
            <person name="Pires S."/>
            <person name="Santos C.L."/>
            <person name="Moradas-Ferreira P."/>
        </authorList>
    </citation>
    <scope>NUCLEOTIDE SEQUENCE [LARGE SCALE GENOMIC DNA]</scope>
    <source>
        <strain evidence="1 2">ATCC 27448</strain>
    </source>
</reference>
<organism evidence="1 2">
    <name type="scientific">Streptomyces natalensis ATCC 27448</name>
    <dbReference type="NCBI Taxonomy" id="1240678"/>
    <lineage>
        <taxon>Bacteria</taxon>
        <taxon>Bacillati</taxon>
        <taxon>Actinomycetota</taxon>
        <taxon>Actinomycetes</taxon>
        <taxon>Kitasatosporales</taxon>
        <taxon>Streptomycetaceae</taxon>
        <taxon>Streptomyces</taxon>
    </lineage>
</organism>